<evidence type="ECO:0000313" key="1">
    <source>
        <dbReference type="EMBL" id="JAH10946.1"/>
    </source>
</evidence>
<sequence>MAERYCLSLVPLLYRNSTIRCVHIEIRVILQDRGLSSSVSSSL</sequence>
<organism evidence="1">
    <name type="scientific">Anguilla anguilla</name>
    <name type="common">European freshwater eel</name>
    <name type="synonym">Muraena anguilla</name>
    <dbReference type="NCBI Taxonomy" id="7936"/>
    <lineage>
        <taxon>Eukaryota</taxon>
        <taxon>Metazoa</taxon>
        <taxon>Chordata</taxon>
        <taxon>Craniata</taxon>
        <taxon>Vertebrata</taxon>
        <taxon>Euteleostomi</taxon>
        <taxon>Actinopterygii</taxon>
        <taxon>Neopterygii</taxon>
        <taxon>Teleostei</taxon>
        <taxon>Anguilliformes</taxon>
        <taxon>Anguillidae</taxon>
        <taxon>Anguilla</taxon>
    </lineage>
</organism>
<reference evidence="1" key="2">
    <citation type="journal article" date="2015" name="Fish Shellfish Immunol.">
        <title>Early steps in the European eel (Anguilla anguilla)-Vibrio vulnificus interaction in the gills: Role of the RtxA13 toxin.</title>
        <authorList>
            <person name="Callol A."/>
            <person name="Pajuelo D."/>
            <person name="Ebbesson L."/>
            <person name="Teles M."/>
            <person name="MacKenzie S."/>
            <person name="Amaro C."/>
        </authorList>
    </citation>
    <scope>NUCLEOTIDE SEQUENCE</scope>
</reference>
<name>A0A0E9Q235_ANGAN</name>
<proteinExistence type="predicted"/>
<reference evidence="1" key="1">
    <citation type="submission" date="2014-11" db="EMBL/GenBank/DDBJ databases">
        <authorList>
            <person name="Amaro Gonzalez C."/>
        </authorList>
    </citation>
    <scope>NUCLEOTIDE SEQUENCE</scope>
</reference>
<dbReference type="AlphaFoldDB" id="A0A0E9Q235"/>
<accession>A0A0E9Q235</accession>
<dbReference type="EMBL" id="GBXM01089616">
    <property type="protein sequence ID" value="JAH18961.1"/>
    <property type="molecule type" value="Transcribed_RNA"/>
</dbReference>
<protein>
    <submittedName>
        <fullName evidence="1">Uncharacterized protein</fullName>
    </submittedName>
</protein>
<dbReference type="EMBL" id="GBXM01097631">
    <property type="protein sequence ID" value="JAH10946.1"/>
    <property type="molecule type" value="Transcribed_RNA"/>
</dbReference>